<evidence type="ECO:0000256" key="6">
    <source>
        <dbReference type="ARBA" id="ARBA00022692"/>
    </source>
</evidence>
<dbReference type="SMART" id="SM01323">
    <property type="entry name" value="YajC"/>
    <property type="match status" value="1"/>
</dbReference>
<dbReference type="GO" id="GO:0005886">
    <property type="term" value="C:plasma membrane"/>
    <property type="evidence" value="ECO:0007669"/>
    <property type="project" value="UniProtKB-SubCell"/>
</dbReference>
<accession>A0A327WF26</accession>
<comment type="similarity">
    <text evidence="2">Belongs to the YajC family.</text>
</comment>
<dbReference type="EMBL" id="QLMA01000001">
    <property type="protein sequence ID" value="RAJ88161.1"/>
    <property type="molecule type" value="Genomic_DNA"/>
</dbReference>
<evidence type="ECO:0000256" key="11">
    <source>
        <dbReference type="SAM" id="Phobius"/>
    </source>
</evidence>
<evidence type="ECO:0000256" key="7">
    <source>
        <dbReference type="ARBA" id="ARBA00022927"/>
    </source>
</evidence>
<evidence type="ECO:0000256" key="2">
    <source>
        <dbReference type="ARBA" id="ARBA00006742"/>
    </source>
</evidence>
<evidence type="ECO:0000313" key="12">
    <source>
        <dbReference type="EMBL" id="RAJ88161.1"/>
    </source>
</evidence>
<dbReference type="RefSeq" id="WP_317048642.1">
    <property type="nucleotide sequence ID" value="NZ_QLMA01000001.1"/>
</dbReference>
<dbReference type="GO" id="GO:0015031">
    <property type="term" value="P:protein transport"/>
    <property type="evidence" value="ECO:0007669"/>
    <property type="project" value="UniProtKB-KW"/>
</dbReference>
<dbReference type="PANTHER" id="PTHR33909:SF1">
    <property type="entry name" value="SEC TRANSLOCON ACCESSORY COMPLEX SUBUNIT YAJC"/>
    <property type="match status" value="1"/>
</dbReference>
<protein>
    <recommendedName>
        <fullName evidence="3">Sec translocon accessory complex subunit YajC</fullName>
    </recommendedName>
</protein>
<dbReference type="InterPro" id="IPR003849">
    <property type="entry name" value="Preprotein_translocase_YajC"/>
</dbReference>
<reference evidence="12 13" key="1">
    <citation type="submission" date="2018-06" db="EMBL/GenBank/DDBJ databases">
        <title>Genomic Encyclopedia of Archaeal and Bacterial Type Strains, Phase II (KMG-II): from individual species to whole genera.</title>
        <authorList>
            <person name="Goeker M."/>
        </authorList>
    </citation>
    <scope>NUCLEOTIDE SEQUENCE [LARGE SCALE GENOMIC DNA]</scope>
    <source>
        <strain evidence="12 13">DSM 29821</strain>
    </source>
</reference>
<comment type="subcellular location">
    <subcellularLocation>
        <location evidence="1">Cell membrane</location>
        <topology evidence="1">Single-pass membrane protein</topology>
    </subcellularLocation>
</comment>
<keyword evidence="13" id="KW-1185">Reference proteome</keyword>
<evidence type="ECO:0000256" key="1">
    <source>
        <dbReference type="ARBA" id="ARBA00004162"/>
    </source>
</evidence>
<dbReference type="NCBIfam" id="TIGR00739">
    <property type="entry name" value="yajC"/>
    <property type="match status" value="1"/>
</dbReference>
<evidence type="ECO:0000256" key="8">
    <source>
        <dbReference type="ARBA" id="ARBA00022989"/>
    </source>
</evidence>
<proteinExistence type="inferred from homology"/>
<dbReference type="Proteomes" id="UP000249819">
    <property type="component" value="Unassembled WGS sequence"/>
</dbReference>
<dbReference type="PANTHER" id="PTHR33909">
    <property type="entry name" value="SEC TRANSLOCON ACCESSORY COMPLEX SUBUNIT YAJC"/>
    <property type="match status" value="1"/>
</dbReference>
<dbReference type="PRINTS" id="PR01853">
    <property type="entry name" value="YAJCTRNLCASE"/>
</dbReference>
<evidence type="ECO:0000313" key="13">
    <source>
        <dbReference type="Proteomes" id="UP000249819"/>
    </source>
</evidence>
<evidence type="ECO:0000256" key="10">
    <source>
        <dbReference type="ARBA" id="ARBA00023136"/>
    </source>
</evidence>
<evidence type="ECO:0000256" key="9">
    <source>
        <dbReference type="ARBA" id="ARBA00023010"/>
    </source>
</evidence>
<keyword evidence="5" id="KW-1003">Cell membrane</keyword>
<name>A0A327WF26_9BACT</name>
<evidence type="ECO:0000256" key="5">
    <source>
        <dbReference type="ARBA" id="ARBA00022475"/>
    </source>
</evidence>
<organism evidence="12 13">
    <name type="scientific">Chitinophaga dinghuensis</name>
    <dbReference type="NCBI Taxonomy" id="1539050"/>
    <lineage>
        <taxon>Bacteria</taxon>
        <taxon>Pseudomonadati</taxon>
        <taxon>Bacteroidota</taxon>
        <taxon>Chitinophagia</taxon>
        <taxon>Chitinophagales</taxon>
        <taxon>Chitinophagaceae</taxon>
        <taxon>Chitinophaga</taxon>
    </lineage>
</organism>
<dbReference type="Pfam" id="PF02699">
    <property type="entry name" value="YajC"/>
    <property type="match status" value="1"/>
</dbReference>
<dbReference type="AlphaFoldDB" id="A0A327WF26"/>
<keyword evidence="6 11" id="KW-0812">Transmembrane</keyword>
<evidence type="ECO:0000256" key="3">
    <source>
        <dbReference type="ARBA" id="ARBA00014962"/>
    </source>
</evidence>
<comment type="caution">
    <text evidence="12">The sequence shown here is derived from an EMBL/GenBank/DDBJ whole genome shotgun (WGS) entry which is preliminary data.</text>
</comment>
<sequence>MNMLNVLLAAPAQGGGGSSLPSLLIFGGMFVVMYFFMIRPQTKKAKQQKLFIENLKEGDKIVTIAGIHGKVKKFNDDGTMVLEVAAGTYLTIERSTISMEYTTQLQQRTSGVKA</sequence>
<keyword evidence="10 11" id="KW-0472">Membrane</keyword>
<keyword evidence="8 11" id="KW-1133">Transmembrane helix</keyword>
<gene>
    <name evidence="12" type="ORF">CLV59_101928</name>
</gene>
<evidence type="ECO:0000256" key="4">
    <source>
        <dbReference type="ARBA" id="ARBA00022448"/>
    </source>
</evidence>
<keyword evidence="9" id="KW-0811">Translocation</keyword>
<keyword evidence="4" id="KW-0813">Transport</keyword>
<feature type="transmembrane region" description="Helical" evidence="11">
    <location>
        <begin position="20"/>
        <end position="38"/>
    </location>
</feature>
<keyword evidence="7" id="KW-0653">Protein transport</keyword>